<evidence type="ECO:0000256" key="3">
    <source>
        <dbReference type="ARBA" id="ARBA00022475"/>
    </source>
</evidence>
<feature type="transmembrane region" description="Helical" evidence="10">
    <location>
        <begin position="286"/>
        <end position="313"/>
    </location>
</feature>
<dbReference type="RefSeq" id="WP_042535235.1">
    <property type="nucleotide sequence ID" value="NZ_CDGG01000001.1"/>
</dbReference>
<dbReference type="HAMAP" id="MF_00154">
    <property type="entry name" value="CyoE_CtaB"/>
    <property type="match status" value="1"/>
</dbReference>
<keyword evidence="5 10" id="KW-0812">Transmembrane</keyword>
<dbReference type="AlphaFoldDB" id="A0A0A1MYI2"/>
<evidence type="ECO:0000256" key="5">
    <source>
        <dbReference type="ARBA" id="ARBA00022692"/>
    </source>
</evidence>
<evidence type="ECO:0000256" key="6">
    <source>
        <dbReference type="ARBA" id="ARBA00022989"/>
    </source>
</evidence>
<dbReference type="FunFam" id="1.10.357.140:FF:000001">
    <property type="entry name" value="Protoheme IX farnesyltransferase"/>
    <property type="match status" value="1"/>
</dbReference>
<dbReference type="PANTHER" id="PTHR43448:SF2">
    <property type="entry name" value="PROTOHEME IX FARNESYLTRANSFERASE, MITOCHONDRIAL"/>
    <property type="match status" value="1"/>
</dbReference>
<comment type="miscellaneous">
    <text evidence="10">Carbon 2 of the heme B porphyrin ring is defined according to the Fischer nomenclature.</text>
</comment>
<evidence type="ECO:0000313" key="11">
    <source>
        <dbReference type="EMBL" id="CEI84422.1"/>
    </source>
</evidence>
<dbReference type="EC" id="2.5.1.141" evidence="10"/>
<feature type="transmembrane region" description="Helical" evidence="10">
    <location>
        <begin position="261"/>
        <end position="279"/>
    </location>
</feature>
<comment type="subunit">
    <text evidence="10">Interacts with CtaA.</text>
</comment>
<feature type="transmembrane region" description="Helical" evidence="10">
    <location>
        <begin position="135"/>
        <end position="155"/>
    </location>
</feature>
<keyword evidence="8 10" id="KW-0472">Membrane</keyword>
<dbReference type="UniPathway" id="UPA00834">
    <property type="reaction ID" value="UER00712"/>
</dbReference>
<dbReference type="OrthoDB" id="9814417at2"/>
<feature type="transmembrane region" description="Helical" evidence="10">
    <location>
        <begin position="162"/>
        <end position="182"/>
    </location>
</feature>
<dbReference type="Gene3D" id="1.10.357.140">
    <property type="entry name" value="UbiA prenyltransferase"/>
    <property type="match status" value="1"/>
</dbReference>
<dbReference type="NCBIfam" id="TIGR01473">
    <property type="entry name" value="cyoE_ctaB"/>
    <property type="match status" value="1"/>
</dbReference>
<evidence type="ECO:0000313" key="12">
    <source>
        <dbReference type="Proteomes" id="UP000040453"/>
    </source>
</evidence>
<comment type="function">
    <text evidence="10">Converts heme B (protoheme IX) to heme O by substitution of the vinyl group on carbon 2 of heme B porphyrin ring with a hydroxyethyl farnesyl side group.</text>
</comment>
<name>A0A0A1MYI2_9BACI</name>
<feature type="transmembrane region" description="Helical" evidence="10">
    <location>
        <begin position="43"/>
        <end position="61"/>
    </location>
</feature>
<dbReference type="InterPro" id="IPR044878">
    <property type="entry name" value="UbiA_sf"/>
</dbReference>
<dbReference type="InterPro" id="IPR006369">
    <property type="entry name" value="Protohaem_IX_farnesylTrfase"/>
</dbReference>
<dbReference type="GO" id="GO:0008495">
    <property type="term" value="F:protoheme IX farnesyltransferase activity"/>
    <property type="evidence" value="ECO:0007669"/>
    <property type="project" value="UniProtKB-UniRule"/>
</dbReference>
<evidence type="ECO:0000256" key="9">
    <source>
        <dbReference type="ARBA" id="ARBA00047690"/>
    </source>
</evidence>
<keyword evidence="6 10" id="KW-1133">Transmembrane helix</keyword>
<feature type="transmembrane region" description="Helical" evidence="10">
    <location>
        <begin position="110"/>
        <end position="129"/>
    </location>
</feature>
<dbReference type="Pfam" id="PF01040">
    <property type="entry name" value="UbiA"/>
    <property type="match status" value="1"/>
</dbReference>
<dbReference type="GO" id="GO:0005886">
    <property type="term" value="C:plasma membrane"/>
    <property type="evidence" value="ECO:0007669"/>
    <property type="project" value="UniProtKB-SubCell"/>
</dbReference>
<proteinExistence type="inferred from homology"/>
<dbReference type="CDD" id="cd13957">
    <property type="entry name" value="PT_UbiA_Cox10"/>
    <property type="match status" value="1"/>
</dbReference>
<dbReference type="InterPro" id="IPR000537">
    <property type="entry name" value="UbiA_prenyltransferase"/>
</dbReference>
<gene>
    <name evidence="11" type="primary">ctaB2_3</name>
    <name evidence="10" type="synonym">ctaB</name>
    <name evidence="11" type="ORF">BN997_04370</name>
</gene>
<feature type="transmembrane region" description="Helical" evidence="10">
    <location>
        <begin position="188"/>
        <end position="209"/>
    </location>
</feature>
<dbReference type="PANTHER" id="PTHR43448">
    <property type="entry name" value="PROTOHEME IX FARNESYLTRANSFERASE, MITOCHONDRIAL"/>
    <property type="match status" value="1"/>
</dbReference>
<evidence type="ECO:0000256" key="1">
    <source>
        <dbReference type="ARBA" id="ARBA00004651"/>
    </source>
</evidence>
<comment type="pathway">
    <text evidence="2 10">Porphyrin-containing compound metabolism; heme O biosynthesis; heme O from protoheme: step 1/1.</text>
</comment>
<keyword evidence="7 10" id="KW-0350">Heme biosynthesis</keyword>
<dbReference type="InterPro" id="IPR030470">
    <property type="entry name" value="UbiA_prenylTrfase_CS"/>
</dbReference>
<dbReference type="EMBL" id="CDGG01000001">
    <property type="protein sequence ID" value="CEI84422.1"/>
    <property type="molecule type" value="Genomic_DNA"/>
</dbReference>
<sequence>MDKVDMTYSELIGNTTISTKEKITVFLSEVKALIKIGIVNSNLITAITGFLVAIALTNASFSNHWGIFLLMIIGSALVIAGGCIMNNWYDVDIDPKMSRTKKRPTVTGFFSLRAVLVMGIVVSSLGLAVLMFTTWYAALFAFIGWFGYVVLYTMWSKRRYTLNTAIGSLSGAMPPVIGWAAVDPSFHVVPLIMFLIMFIWQTPHFLALAMKKKEEYKAAGVPMLPVVKGMGITKRQINVYIACLLPLPLFLLPTLGLTFTIVATILNIAWLVIGFIGLFTEKDMKWANLVFIFSLNYLTILFPLMIIVTLPIFN</sequence>
<dbReference type="Proteomes" id="UP000040453">
    <property type="component" value="Unassembled WGS sequence"/>
</dbReference>
<reference evidence="11 12" key="1">
    <citation type="submission" date="2014-11" db="EMBL/GenBank/DDBJ databases">
        <authorList>
            <person name="Urmite Genomes Urmite Genomes"/>
        </authorList>
    </citation>
    <scope>NUCLEOTIDE SEQUENCE [LARGE SCALE GENOMIC DNA]</scope>
    <source>
        <strain evidence="11 12">Oc5</strain>
    </source>
</reference>
<keyword evidence="3 10" id="KW-1003">Cell membrane</keyword>
<accession>A0A0A1MYI2</accession>
<comment type="similarity">
    <text evidence="10">Belongs to the UbiA prenyltransferase family. Protoheme IX farnesyltransferase subfamily.</text>
</comment>
<dbReference type="STRING" id="545501.BN997_04370"/>
<dbReference type="PROSITE" id="PS00943">
    <property type="entry name" value="UBIA"/>
    <property type="match status" value="1"/>
</dbReference>
<feature type="transmembrane region" description="Helical" evidence="10">
    <location>
        <begin position="237"/>
        <end position="255"/>
    </location>
</feature>
<comment type="catalytic activity">
    <reaction evidence="9 10">
        <text>heme b + (2E,6E)-farnesyl diphosphate + H2O = Fe(II)-heme o + diphosphate</text>
        <dbReference type="Rhea" id="RHEA:28070"/>
        <dbReference type="ChEBI" id="CHEBI:15377"/>
        <dbReference type="ChEBI" id="CHEBI:33019"/>
        <dbReference type="ChEBI" id="CHEBI:60344"/>
        <dbReference type="ChEBI" id="CHEBI:60530"/>
        <dbReference type="ChEBI" id="CHEBI:175763"/>
        <dbReference type="EC" id="2.5.1.141"/>
    </reaction>
</comment>
<evidence type="ECO:0000256" key="2">
    <source>
        <dbReference type="ARBA" id="ARBA00004919"/>
    </source>
</evidence>
<keyword evidence="4 10" id="KW-0808">Transferase</keyword>
<keyword evidence="12" id="KW-1185">Reference proteome</keyword>
<dbReference type="GO" id="GO:0048034">
    <property type="term" value="P:heme O biosynthetic process"/>
    <property type="evidence" value="ECO:0007669"/>
    <property type="project" value="UniProtKB-UniRule"/>
</dbReference>
<feature type="transmembrane region" description="Helical" evidence="10">
    <location>
        <begin position="67"/>
        <end position="89"/>
    </location>
</feature>
<evidence type="ECO:0000256" key="4">
    <source>
        <dbReference type="ARBA" id="ARBA00022679"/>
    </source>
</evidence>
<evidence type="ECO:0000256" key="7">
    <source>
        <dbReference type="ARBA" id="ARBA00023133"/>
    </source>
</evidence>
<organism evidence="11 12">
    <name type="scientific">Oceanobacillus oncorhynchi</name>
    <dbReference type="NCBI Taxonomy" id="545501"/>
    <lineage>
        <taxon>Bacteria</taxon>
        <taxon>Bacillati</taxon>
        <taxon>Bacillota</taxon>
        <taxon>Bacilli</taxon>
        <taxon>Bacillales</taxon>
        <taxon>Bacillaceae</taxon>
        <taxon>Oceanobacillus</taxon>
    </lineage>
</organism>
<evidence type="ECO:0000256" key="8">
    <source>
        <dbReference type="ARBA" id="ARBA00023136"/>
    </source>
</evidence>
<evidence type="ECO:0000256" key="10">
    <source>
        <dbReference type="HAMAP-Rule" id="MF_00154"/>
    </source>
</evidence>
<protein>
    <recommendedName>
        <fullName evidence="10">Protoheme IX farnesyltransferase</fullName>
        <ecNumber evidence="10">2.5.1.141</ecNumber>
    </recommendedName>
    <alternativeName>
        <fullName evidence="10">Heme B farnesyltransferase</fullName>
    </alternativeName>
    <alternativeName>
        <fullName evidence="10">Heme O synthase</fullName>
    </alternativeName>
</protein>
<comment type="subcellular location">
    <subcellularLocation>
        <location evidence="1 10">Cell membrane</location>
        <topology evidence="1 10">Multi-pass membrane protein</topology>
    </subcellularLocation>
</comment>